<dbReference type="PANTHER" id="PTHR24221:SF654">
    <property type="entry name" value="ATP-BINDING CASSETTE SUB-FAMILY B MEMBER 6"/>
    <property type="match status" value="1"/>
</dbReference>
<dbReference type="Pfam" id="PF00005">
    <property type="entry name" value="ABC_tran"/>
    <property type="match status" value="1"/>
</dbReference>
<evidence type="ECO:0000259" key="9">
    <source>
        <dbReference type="PROSITE" id="PS50893"/>
    </source>
</evidence>
<sequence length="608" mass="63048">MTPTPRRPASRGEQSPVAYGLSRLRRRSLVRLLIWSVPEMLPAALIGIAVAHAVDDGFLLGRTGVGLAWLAAVMAASLVGALGSRQVLRCLSDFAEPLRDDLVRRVVTAALRHGVAGRPDDGAVARLTRQVEVVRDTYAGLILAARAFLTSLIGTAAGLVSLAPILLALIVPLVAVGFLAFLATLPLAAQRLRESVYADEELATATGTVLTGARDVIACGAQDPVLTMIAEPVERQAAAERALAAPAMLRTACFAIAGWAPLIVVLAAGPWLVARGLTAGEIMGGLTYVLFGLQPAVSKLMSGLGGSGLRFLVTLKRILDVTNADPPAPPPAGSGDGLELRRVTFAYGPHSEPVLHDLDLVVAPGEHLAVIGPSGIGKSTLAAILCGLLTPGSGSVRHGGGCMLIPQEAYVFGGTLRENLSYLRPAATDGEIRAAAEAVGARDLLSRLGGLDALVVPGRLSAGERQLIALARSYLSSAPIAILDEATCHLDPEAECLAEQAFAAQGRTLIVIAHRVSSALRAPRVLVLDGTHALAADHATLAASSALYRELLGHWTAPGKAGSDPARLLGEPDGFDPRAGTRLRQHPGQMIANGAVAEKQLGPDIASR</sequence>
<evidence type="ECO:0000259" key="10">
    <source>
        <dbReference type="PROSITE" id="PS50929"/>
    </source>
</evidence>
<accession>A0A8J3VI89</accession>
<feature type="transmembrane region" description="Helical" evidence="8">
    <location>
        <begin position="32"/>
        <end position="54"/>
    </location>
</feature>
<dbReference type="SMART" id="SM00382">
    <property type="entry name" value="AAA"/>
    <property type="match status" value="1"/>
</dbReference>
<evidence type="ECO:0000256" key="3">
    <source>
        <dbReference type="ARBA" id="ARBA00022741"/>
    </source>
</evidence>
<dbReference type="InterPro" id="IPR003593">
    <property type="entry name" value="AAA+_ATPase"/>
</dbReference>
<keyword evidence="5 8" id="KW-1133">Transmembrane helix</keyword>
<keyword evidence="6 8" id="KW-0472">Membrane</keyword>
<dbReference type="Gene3D" id="1.20.1560.10">
    <property type="entry name" value="ABC transporter type 1, transmembrane domain"/>
    <property type="match status" value="1"/>
</dbReference>
<dbReference type="GO" id="GO:0016887">
    <property type="term" value="F:ATP hydrolysis activity"/>
    <property type="evidence" value="ECO:0007669"/>
    <property type="project" value="InterPro"/>
</dbReference>
<feature type="domain" description="ABC transmembrane type-1" evidence="10">
    <location>
        <begin position="43"/>
        <end position="295"/>
    </location>
</feature>
<evidence type="ECO:0000256" key="5">
    <source>
        <dbReference type="ARBA" id="ARBA00022989"/>
    </source>
</evidence>
<protein>
    <submittedName>
        <fullName evidence="11">ABC transporter ATP-binding protein</fullName>
    </submittedName>
</protein>
<evidence type="ECO:0000256" key="2">
    <source>
        <dbReference type="ARBA" id="ARBA00022692"/>
    </source>
</evidence>
<dbReference type="PROSITE" id="PS50893">
    <property type="entry name" value="ABC_TRANSPORTER_2"/>
    <property type="match status" value="1"/>
</dbReference>
<feature type="domain" description="ABC transporter" evidence="9">
    <location>
        <begin position="338"/>
        <end position="555"/>
    </location>
</feature>
<dbReference type="AlphaFoldDB" id="A0A8J3VI89"/>
<organism evidence="11 12">
    <name type="scientific">Rhizocola hellebori</name>
    <dbReference type="NCBI Taxonomy" id="1392758"/>
    <lineage>
        <taxon>Bacteria</taxon>
        <taxon>Bacillati</taxon>
        <taxon>Actinomycetota</taxon>
        <taxon>Actinomycetes</taxon>
        <taxon>Micromonosporales</taxon>
        <taxon>Micromonosporaceae</taxon>
        <taxon>Rhizocola</taxon>
    </lineage>
</organism>
<dbReference type="SUPFAM" id="SSF90123">
    <property type="entry name" value="ABC transporter transmembrane region"/>
    <property type="match status" value="1"/>
</dbReference>
<dbReference type="GO" id="GO:0140359">
    <property type="term" value="F:ABC-type transporter activity"/>
    <property type="evidence" value="ECO:0007669"/>
    <property type="project" value="InterPro"/>
</dbReference>
<feature type="transmembrane region" description="Helical" evidence="8">
    <location>
        <begin position="138"/>
        <end position="159"/>
    </location>
</feature>
<keyword evidence="12" id="KW-1185">Reference proteome</keyword>
<dbReference type="InterPro" id="IPR017871">
    <property type="entry name" value="ABC_transporter-like_CS"/>
</dbReference>
<evidence type="ECO:0000256" key="1">
    <source>
        <dbReference type="ARBA" id="ARBA00004651"/>
    </source>
</evidence>
<evidence type="ECO:0000313" key="12">
    <source>
        <dbReference type="Proteomes" id="UP000612899"/>
    </source>
</evidence>
<proteinExistence type="predicted"/>
<feature type="transmembrane region" description="Helical" evidence="8">
    <location>
        <begin position="165"/>
        <end position="185"/>
    </location>
</feature>
<reference evidence="11" key="1">
    <citation type="submission" date="2021-01" db="EMBL/GenBank/DDBJ databases">
        <title>Whole genome shotgun sequence of Rhizocola hellebori NBRC 109834.</title>
        <authorList>
            <person name="Komaki H."/>
            <person name="Tamura T."/>
        </authorList>
    </citation>
    <scope>NUCLEOTIDE SEQUENCE</scope>
    <source>
        <strain evidence="11">NBRC 109834</strain>
    </source>
</reference>
<dbReference type="PROSITE" id="PS50929">
    <property type="entry name" value="ABC_TM1F"/>
    <property type="match status" value="1"/>
</dbReference>
<dbReference type="PROSITE" id="PS00211">
    <property type="entry name" value="ABC_TRANSPORTER_1"/>
    <property type="match status" value="1"/>
</dbReference>
<feature type="region of interest" description="Disordered" evidence="7">
    <location>
        <begin position="562"/>
        <end position="608"/>
    </location>
</feature>
<keyword evidence="3" id="KW-0547">Nucleotide-binding</keyword>
<dbReference type="GO" id="GO:0005524">
    <property type="term" value="F:ATP binding"/>
    <property type="evidence" value="ECO:0007669"/>
    <property type="project" value="UniProtKB-KW"/>
</dbReference>
<keyword evidence="2 8" id="KW-0812">Transmembrane</keyword>
<dbReference type="EMBL" id="BONY01000045">
    <property type="protein sequence ID" value="GIH08184.1"/>
    <property type="molecule type" value="Genomic_DNA"/>
</dbReference>
<dbReference type="Gene3D" id="3.40.50.300">
    <property type="entry name" value="P-loop containing nucleotide triphosphate hydrolases"/>
    <property type="match status" value="1"/>
</dbReference>
<feature type="transmembrane region" description="Helical" evidence="8">
    <location>
        <begin position="251"/>
        <end position="273"/>
    </location>
</feature>
<name>A0A8J3VI89_9ACTN</name>
<evidence type="ECO:0000256" key="7">
    <source>
        <dbReference type="SAM" id="MobiDB-lite"/>
    </source>
</evidence>
<dbReference type="InterPro" id="IPR003439">
    <property type="entry name" value="ABC_transporter-like_ATP-bd"/>
</dbReference>
<dbReference type="PANTHER" id="PTHR24221">
    <property type="entry name" value="ATP-BINDING CASSETTE SUB-FAMILY B"/>
    <property type="match status" value="1"/>
</dbReference>
<dbReference type="GO" id="GO:0034040">
    <property type="term" value="F:ATPase-coupled lipid transmembrane transporter activity"/>
    <property type="evidence" value="ECO:0007669"/>
    <property type="project" value="TreeGrafter"/>
</dbReference>
<dbReference type="InterPro" id="IPR027417">
    <property type="entry name" value="P-loop_NTPase"/>
</dbReference>
<dbReference type="Proteomes" id="UP000612899">
    <property type="component" value="Unassembled WGS sequence"/>
</dbReference>
<keyword evidence="4 11" id="KW-0067">ATP-binding</keyword>
<dbReference type="InterPro" id="IPR011527">
    <property type="entry name" value="ABC1_TM_dom"/>
</dbReference>
<evidence type="ECO:0000256" key="4">
    <source>
        <dbReference type="ARBA" id="ARBA00022840"/>
    </source>
</evidence>
<evidence type="ECO:0000256" key="8">
    <source>
        <dbReference type="SAM" id="Phobius"/>
    </source>
</evidence>
<evidence type="ECO:0000256" key="6">
    <source>
        <dbReference type="ARBA" id="ARBA00023136"/>
    </source>
</evidence>
<dbReference type="InterPro" id="IPR039421">
    <property type="entry name" value="Type_1_exporter"/>
</dbReference>
<gene>
    <name evidence="11" type="ORF">Rhe02_62510</name>
</gene>
<feature type="transmembrane region" description="Helical" evidence="8">
    <location>
        <begin position="66"/>
        <end position="84"/>
    </location>
</feature>
<dbReference type="SUPFAM" id="SSF52540">
    <property type="entry name" value="P-loop containing nucleoside triphosphate hydrolases"/>
    <property type="match status" value="1"/>
</dbReference>
<dbReference type="GO" id="GO:0005886">
    <property type="term" value="C:plasma membrane"/>
    <property type="evidence" value="ECO:0007669"/>
    <property type="project" value="UniProtKB-SubCell"/>
</dbReference>
<comment type="subcellular location">
    <subcellularLocation>
        <location evidence="1">Cell membrane</location>
        <topology evidence="1">Multi-pass membrane protein</topology>
    </subcellularLocation>
</comment>
<comment type="caution">
    <text evidence="11">The sequence shown here is derived from an EMBL/GenBank/DDBJ whole genome shotgun (WGS) entry which is preliminary data.</text>
</comment>
<dbReference type="RefSeq" id="WP_203911939.1">
    <property type="nucleotide sequence ID" value="NZ_BONY01000045.1"/>
</dbReference>
<dbReference type="InterPro" id="IPR036640">
    <property type="entry name" value="ABC1_TM_sf"/>
</dbReference>
<evidence type="ECO:0000313" key="11">
    <source>
        <dbReference type="EMBL" id="GIH08184.1"/>
    </source>
</evidence>